<dbReference type="EC" id="2.7.7.65" evidence="1"/>
<feature type="transmembrane region" description="Helical" evidence="3">
    <location>
        <begin position="147"/>
        <end position="167"/>
    </location>
</feature>
<feature type="transmembrane region" description="Helical" evidence="3">
    <location>
        <begin position="92"/>
        <end position="109"/>
    </location>
</feature>
<dbReference type="PANTHER" id="PTHR45138">
    <property type="entry name" value="REGULATORY COMPONENTS OF SENSORY TRANSDUCTION SYSTEM"/>
    <property type="match status" value="1"/>
</dbReference>
<dbReference type="EMBL" id="CP136921">
    <property type="protein sequence ID" value="WOO31369.1"/>
    <property type="molecule type" value="Genomic_DNA"/>
</dbReference>
<evidence type="ECO:0000259" key="4">
    <source>
        <dbReference type="PROSITE" id="PS50887"/>
    </source>
</evidence>
<dbReference type="InterPro" id="IPR043128">
    <property type="entry name" value="Rev_trsase/Diguanyl_cyclase"/>
</dbReference>
<name>A0ABZ0J360_9BURK</name>
<evidence type="ECO:0000313" key="6">
    <source>
        <dbReference type="Proteomes" id="UP001303211"/>
    </source>
</evidence>
<gene>
    <name evidence="5" type="ORF">P4826_13225</name>
</gene>
<keyword evidence="3" id="KW-1133">Transmembrane helix</keyword>
<proteinExistence type="predicted"/>
<dbReference type="SMART" id="SM00267">
    <property type="entry name" value="GGDEF"/>
    <property type="match status" value="1"/>
</dbReference>
<feature type="transmembrane region" description="Helical" evidence="3">
    <location>
        <begin position="58"/>
        <end position="80"/>
    </location>
</feature>
<dbReference type="GO" id="GO:0052621">
    <property type="term" value="F:diguanylate cyclase activity"/>
    <property type="evidence" value="ECO:0007669"/>
    <property type="project" value="UniProtKB-EC"/>
</dbReference>
<sequence length="396" mass="42328">MLPLDVPTMLLMTAAASATMALSMAAVRPERREGMGLWALALVLHTITYLLFTLRGAVPAWASVVLANTLLAGTFALALAAVRQFQGHGLPWRRMLVPVLAMALLFAWFQDDYRACVIVAGVVPPLQVALVLWALWRPKPPAQMRGAVLLTAGLGLQAVLLAVRGALAALHSIPTQGLLRTDGVQSLTFMAAFVVVILASLGFILMAKDRADANNHYFATRDALTGLFNRRALLLAARRDVAVAARSHEPYALMMVDIDHFKAVNDGHGHQVGDQILCHVAGLLSARLRAQDMVGRYGGEEFLVLLPNTAQQAAAELAETLRSAVAQCPCAREGCAITATVSIGVCGGQLHGTEDWERLLRCADQALYAAKAAGRNRVVSGRFVPEAAQPLATPVI</sequence>
<evidence type="ECO:0000256" key="3">
    <source>
        <dbReference type="SAM" id="Phobius"/>
    </source>
</evidence>
<dbReference type="InterPro" id="IPR029787">
    <property type="entry name" value="Nucleotide_cyclase"/>
</dbReference>
<feature type="transmembrane region" description="Helical" evidence="3">
    <location>
        <begin position="34"/>
        <end position="52"/>
    </location>
</feature>
<feature type="transmembrane region" description="Helical" evidence="3">
    <location>
        <begin position="187"/>
        <end position="207"/>
    </location>
</feature>
<keyword evidence="6" id="KW-1185">Reference proteome</keyword>
<dbReference type="InterPro" id="IPR050469">
    <property type="entry name" value="Diguanylate_Cyclase"/>
</dbReference>
<evidence type="ECO:0000313" key="5">
    <source>
        <dbReference type="EMBL" id="WOO31369.1"/>
    </source>
</evidence>
<reference evidence="5 6" key="1">
    <citation type="submission" date="2023-03" db="EMBL/GenBank/DDBJ databases">
        <title>Diaphorobacter basophil sp. nov., isolated from a sewage-treatment plant.</title>
        <authorList>
            <person name="Yang K."/>
        </authorList>
    </citation>
    <scope>NUCLEOTIDE SEQUENCE [LARGE SCALE GENOMIC DNA]</scope>
    <source>
        <strain evidence="5 6">Y-1</strain>
    </source>
</reference>
<feature type="transmembrane region" description="Helical" evidence="3">
    <location>
        <begin position="115"/>
        <end position="135"/>
    </location>
</feature>
<keyword evidence="3" id="KW-0812">Transmembrane</keyword>
<dbReference type="InterPro" id="IPR000160">
    <property type="entry name" value="GGDEF_dom"/>
</dbReference>
<keyword evidence="3" id="KW-0472">Membrane</keyword>
<evidence type="ECO:0000256" key="2">
    <source>
        <dbReference type="ARBA" id="ARBA00034247"/>
    </source>
</evidence>
<accession>A0ABZ0J360</accession>
<comment type="catalytic activity">
    <reaction evidence="2">
        <text>2 GTP = 3',3'-c-di-GMP + 2 diphosphate</text>
        <dbReference type="Rhea" id="RHEA:24898"/>
        <dbReference type="ChEBI" id="CHEBI:33019"/>
        <dbReference type="ChEBI" id="CHEBI:37565"/>
        <dbReference type="ChEBI" id="CHEBI:58805"/>
        <dbReference type="EC" id="2.7.7.65"/>
    </reaction>
</comment>
<organism evidence="5 6">
    <name type="scientific">Diaphorobacter limosus</name>
    <dbReference type="NCBI Taxonomy" id="3036128"/>
    <lineage>
        <taxon>Bacteria</taxon>
        <taxon>Pseudomonadati</taxon>
        <taxon>Pseudomonadota</taxon>
        <taxon>Betaproteobacteria</taxon>
        <taxon>Burkholderiales</taxon>
        <taxon>Comamonadaceae</taxon>
        <taxon>Diaphorobacter</taxon>
    </lineage>
</organism>
<keyword evidence="5" id="KW-0548">Nucleotidyltransferase</keyword>
<protein>
    <recommendedName>
        <fullName evidence="1">diguanylate cyclase</fullName>
        <ecNumber evidence="1">2.7.7.65</ecNumber>
    </recommendedName>
</protein>
<dbReference type="PANTHER" id="PTHR45138:SF9">
    <property type="entry name" value="DIGUANYLATE CYCLASE DGCM-RELATED"/>
    <property type="match status" value="1"/>
</dbReference>
<evidence type="ECO:0000256" key="1">
    <source>
        <dbReference type="ARBA" id="ARBA00012528"/>
    </source>
</evidence>
<dbReference type="NCBIfam" id="TIGR00254">
    <property type="entry name" value="GGDEF"/>
    <property type="match status" value="1"/>
</dbReference>
<dbReference type="Gene3D" id="3.30.70.270">
    <property type="match status" value="1"/>
</dbReference>
<dbReference type="Pfam" id="PF00990">
    <property type="entry name" value="GGDEF"/>
    <property type="match status" value="1"/>
</dbReference>
<dbReference type="CDD" id="cd01949">
    <property type="entry name" value="GGDEF"/>
    <property type="match status" value="1"/>
</dbReference>
<feature type="transmembrane region" description="Helical" evidence="3">
    <location>
        <begin position="6"/>
        <end position="27"/>
    </location>
</feature>
<feature type="domain" description="GGDEF" evidence="4">
    <location>
        <begin position="249"/>
        <end position="383"/>
    </location>
</feature>
<keyword evidence="5" id="KW-0808">Transferase</keyword>
<dbReference type="PROSITE" id="PS50887">
    <property type="entry name" value="GGDEF"/>
    <property type="match status" value="1"/>
</dbReference>
<dbReference type="Proteomes" id="UP001303211">
    <property type="component" value="Chromosome"/>
</dbReference>
<dbReference type="SUPFAM" id="SSF55073">
    <property type="entry name" value="Nucleotide cyclase"/>
    <property type="match status" value="1"/>
</dbReference>
<dbReference type="RefSeq" id="WP_317700837.1">
    <property type="nucleotide sequence ID" value="NZ_CP136921.1"/>
</dbReference>